<keyword evidence="1" id="KW-1133">Transmembrane helix</keyword>
<evidence type="ECO:0000313" key="2">
    <source>
        <dbReference type="EMBL" id="MFC3759219.1"/>
    </source>
</evidence>
<sequence>MSKTRTPAGRHTANVVSLVAGLIFCGIAFSWMLIATEVLSTNDLAWIVPTLLMGAGITGVVASISRNKKGQRR</sequence>
<feature type="transmembrane region" description="Helical" evidence="1">
    <location>
        <begin position="12"/>
        <end position="34"/>
    </location>
</feature>
<accession>A0ABV7Y581</accession>
<reference evidence="3" key="1">
    <citation type="journal article" date="2019" name="Int. J. Syst. Evol. Microbiol.">
        <title>The Global Catalogue of Microorganisms (GCM) 10K type strain sequencing project: providing services to taxonomists for standard genome sequencing and annotation.</title>
        <authorList>
            <consortium name="The Broad Institute Genomics Platform"/>
            <consortium name="The Broad Institute Genome Sequencing Center for Infectious Disease"/>
            <person name="Wu L."/>
            <person name="Ma J."/>
        </authorList>
    </citation>
    <scope>NUCLEOTIDE SEQUENCE [LARGE SCALE GENOMIC DNA]</scope>
    <source>
        <strain evidence="3">CGMCC 4.7241</strain>
    </source>
</reference>
<keyword evidence="3" id="KW-1185">Reference proteome</keyword>
<proteinExistence type="predicted"/>
<organism evidence="2 3">
    <name type="scientific">Tenggerimyces flavus</name>
    <dbReference type="NCBI Taxonomy" id="1708749"/>
    <lineage>
        <taxon>Bacteria</taxon>
        <taxon>Bacillati</taxon>
        <taxon>Actinomycetota</taxon>
        <taxon>Actinomycetes</taxon>
        <taxon>Propionibacteriales</taxon>
        <taxon>Nocardioidaceae</taxon>
        <taxon>Tenggerimyces</taxon>
    </lineage>
</organism>
<evidence type="ECO:0000256" key="1">
    <source>
        <dbReference type="SAM" id="Phobius"/>
    </source>
</evidence>
<feature type="transmembrane region" description="Helical" evidence="1">
    <location>
        <begin position="46"/>
        <end position="64"/>
    </location>
</feature>
<dbReference type="Proteomes" id="UP001595699">
    <property type="component" value="Unassembled WGS sequence"/>
</dbReference>
<dbReference type="EMBL" id="JBHRZH010000001">
    <property type="protein sequence ID" value="MFC3759219.1"/>
    <property type="molecule type" value="Genomic_DNA"/>
</dbReference>
<name>A0ABV7Y581_9ACTN</name>
<dbReference type="RefSeq" id="WP_205122368.1">
    <property type="nucleotide sequence ID" value="NZ_JAFBCM010000001.1"/>
</dbReference>
<gene>
    <name evidence="2" type="ORF">ACFOUW_00075</name>
</gene>
<keyword evidence="1" id="KW-0812">Transmembrane</keyword>
<protein>
    <submittedName>
        <fullName evidence="2">Uncharacterized protein</fullName>
    </submittedName>
</protein>
<comment type="caution">
    <text evidence="2">The sequence shown here is derived from an EMBL/GenBank/DDBJ whole genome shotgun (WGS) entry which is preliminary data.</text>
</comment>
<keyword evidence="1" id="KW-0472">Membrane</keyword>
<evidence type="ECO:0000313" key="3">
    <source>
        <dbReference type="Proteomes" id="UP001595699"/>
    </source>
</evidence>